<reference evidence="2 3" key="1">
    <citation type="submission" date="2014-12" db="EMBL/GenBank/DDBJ databases">
        <title>Draft Genome Sequences of Five Spore-Forming Food Isolates of Bacillus pumilus.</title>
        <authorList>
            <person name="de Jong A."/>
            <person name="van Heel A.J."/>
            <person name="Montalban-Lopez M."/>
            <person name="Krawczyk A.O."/>
            <person name="Berendsen E.M."/>
            <person name="Wells-Bennik M."/>
            <person name="Kuipers O.P."/>
        </authorList>
    </citation>
    <scope>NUCLEOTIDE SEQUENCE [LARGE SCALE GENOMIC DNA]</scope>
    <source>
        <strain evidence="2 3">B4127</strain>
    </source>
</reference>
<sequence length="63" mass="7498">MGKIMKESISYFAISFVLQLVWFGIVHPNRGVTLLDMFIFSILFAVMFFFIQKIWRYQKKGSK</sequence>
<dbReference type="AlphaFoldDB" id="A0AB34QTP3"/>
<evidence type="ECO:0000256" key="1">
    <source>
        <dbReference type="SAM" id="Phobius"/>
    </source>
</evidence>
<accession>A0AB34QTP3</accession>
<evidence type="ECO:0000313" key="3">
    <source>
        <dbReference type="Proteomes" id="UP000031978"/>
    </source>
</evidence>
<keyword evidence="1" id="KW-0812">Transmembrane</keyword>
<feature type="transmembrane region" description="Helical" evidence="1">
    <location>
        <begin position="32"/>
        <end position="51"/>
    </location>
</feature>
<organism evidence="2 3">
    <name type="scientific">Bacillus pumilus</name>
    <name type="common">Bacillus mesentericus</name>
    <dbReference type="NCBI Taxonomy" id="1408"/>
    <lineage>
        <taxon>Bacteria</taxon>
        <taxon>Bacillati</taxon>
        <taxon>Bacillota</taxon>
        <taxon>Bacilli</taxon>
        <taxon>Bacillales</taxon>
        <taxon>Bacillaceae</taxon>
        <taxon>Bacillus</taxon>
    </lineage>
</organism>
<dbReference type="EMBL" id="JXCL01000020">
    <property type="protein sequence ID" value="KIL19296.1"/>
    <property type="molecule type" value="Genomic_DNA"/>
</dbReference>
<feature type="transmembrane region" description="Helical" evidence="1">
    <location>
        <begin position="9"/>
        <end position="26"/>
    </location>
</feature>
<keyword evidence="1" id="KW-0472">Membrane</keyword>
<evidence type="ECO:0000313" key="2">
    <source>
        <dbReference type="EMBL" id="KIL19296.1"/>
    </source>
</evidence>
<evidence type="ECO:0008006" key="4">
    <source>
        <dbReference type="Google" id="ProtNLM"/>
    </source>
</evidence>
<dbReference type="Proteomes" id="UP000031978">
    <property type="component" value="Unassembled WGS sequence"/>
</dbReference>
<name>A0AB34QTP3_BACPU</name>
<comment type="caution">
    <text evidence="2">The sequence shown here is derived from an EMBL/GenBank/DDBJ whole genome shotgun (WGS) entry which is preliminary data.</text>
</comment>
<protein>
    <recommendedName>
        <fullName evidence="4">DUF4305 domain-containing protein</fullName>
    </recommendedName>
</protein>
<gene>
    <name evidence="2" type="ORF">B4127_0403</name>
</gene>
<keyword evidence="1" id="KW-1133">Transmembrane helix</keyword>
<proteinExistence type="predicted"/>